<dbReference type="InterPro" id="IPR000719">
    <property type="entry name" value="Prot_kinase_dom"/>
</dbReference>
<dbReference type="FunFam" id="3.30.200.20:FF:001016">
    <property type="entry name" value="Probable cyclin-dependent kinase 10"/>
    <property type="match status" value="1"/>
</dbReference>
<dbReference type="SMART" id="SM00220">
    <property type="entry name" value="S_TKc"/>
    <property type="match status" value="1"/>
</dbReference>
<dbReference type="PROSITE" id="PS00107">
    <property type="entry name" value="PROTEIN_KINASE_ATP"/>
    <property type="match status" value="1"/>
</dbReference>
<dbReference type="GO" id="GO:0005634">
    <property type="term" value="C:nucleus"/>
    <property type="evidence" value="ECO:0007669"/>
    <property type="project" value="TreeGrafter"/>
</dbReference>
<evidence type="ECO:0000256" key="9">
    <source>
        <dbReference type="SAM" id="MobiDB-lite"/>
    </source>
</evidence>
<organism evidence="11 12">
    <name type="scientific">Elliptochloris bilobata</name>
    <dbReference type="NCBI Taxonomy" id="381761"/>
    <lineage>
        <taxon>Eukaryota</taxon>
        <taxon>Viridiplantae</taxon>
        <taxon>Chlorophyta</taxon>
        <taxon>core chlorophytes</taxon>
        <taxon>Trebouxiophyceae</taxon>
        <taxon>Trebouxiophyceae incertae sedis</taxon>
        <taxon>Elliptochloris clade</taxon>
        <taxon>Elliptochloris</taxon>
    </lineage>
</organism>
<evidence type="ECO:0000313" key="11">
    <source>
        <dbReference type="EMBL" id="KAK9845475.1"/>
    </source>
</evidence>
<evidence type="ECO:0000256" key="5">
    <source>
        <dbReference type="ARBA" id="ARBA00022777"/>
    </source>
</evidence>
<keyword evidence="6 7" id="KW-0067">ATP-binding</keyword>
<accession>A0AAW1SG56</accession>
<dbReference type="Proteomes" id="UP001445335">
    <property type="component" value="Unassembled WGS sequence"/>
</dbReference>
<dbReference type="InterPro" id="IPR017441">
    <property type="entry name" value="Protein_kinase_ATP_BS"/>
</dbReference>
<reference evidence="11 12" key="1">
    <citation type="journal article" date="2024" name="Nat. Commun.">
        <title>Phylogenomics reveals the evolutionary origins of lichenization in chlorophyte algae.</title>
        <authorList>
            <person name="Puginier C."/>
            <person name="Libourel C."/>
            <person name="Otte J."/>
            <person name="Skaloud P."/>
            <person name="Haon M."/>
            <person name="Grisel S."/>
            <person name="Petersen M."/>
            <person name="Berrin J.G."/>
            <person name="Delaux P.M."/>
            <person name="Dal Grande F."/>
            <person name="Keller J."/>
        </authorList>
    </citation>
    <scope>NUCLEOTIDE SEQUENCE [LARGE SCALE GENOMIC DNA]</scope>
    <source>
        <strain evidence="11 12">SAG 245.80</strain>
    </source>
</reference>
<evidence type="ECO:0000256" key="7">
    <source>
        <dbReference type="PROSITE-ProRule" id="PRU10141"/>
    </source>
</evidence>
<feature type="binding site" evidence="7">
    <location>
        <position position="45"/>
    </location>
    <ligand>
        <name>ATP</name>
        <dbReference type="ChEBI" id="CHEBI:30616"/>
    </ligand>
</feature>
<dbReference type="Gene3D" id="1.10.510.10">
    <property type="entry name" value="Transferase(Phosphotransferase) domain 1"/>
    <property type="match status" value="1"/>
</dbReference>
<gene>
    <name evidence="11" type="ORF">WJX81_007443</name>
</gene>
<dbReference type="Pfam" id="PF00069">
    <property type="entry name" value="Pkinase"/>
    <property type="match status" value="1"/>
</dbReference>
<evidence type="ECO:0000256" key="3">
    <source>
        <dbReference type="ARBA" id="ARBA00022679"/>
    </source>
</evidence>
<comment type="similarity">
    <text evidence="1">Belongs to the protein kinase superfamily. CMGC Ser/Thr protein kinase family. CDC2/CDKX subfamily.</text>
</comment>
<evidence type="ECO:0000256" key="2">
    <source>
        <dbReference type="ARBA" id="ARBA00022527"/>
    </source>
</evidence>
<dbReference type="GO" id="GO:0007346">
    <property type="term" value="P:regulation of mitotic cell cycle"/>
    <property type="evidence" value="ECO:0007669"/>
    <property type="project" value="TreeGrafter"/>
</dbReference>
<keyword evidence="5" id="KW-0418">Kinase</keyword>
<dbReference type="SUPFAM" id="SSF56112">
    <property type="entry name" value="Protein kinase-like (PK-like)"/>
    <property type="match status" value="1"/>
</dbReference>
<keyword evidence="2 8" id="KW-0723">Serine/threonine-protein kinase</keyword>
<evidence type="ECO:0000256" key="6">
    <source>
        <dbReference type="ARBA" id="ARBA00022840"/>
    </source>
</evidence>
<dbReference type="EMBL" id="JALJOU010000003">
    <property type="protein sequence ID" value="KAK9845475.1"/>
    <property type="molecule type" value="Genomic_DNA"/>
</dbReference>
<evidence type="ECO:0000313" key="12">
    <source>
        <dbReference type="Proteomes" id="UP001445335"/>
    </source>
</evidence>
<dbReference type="InterPro" id="IPR011009">
    <property type="entry name" value="Kinase-like_dom_sf"/>
</dbReference>
<keyword evidence="4 7" id="KW-0547">Nucleotide-binding</keyword>
<dbReference type="PANTHER" id="PTHR24056:SF107">
    <property type="entry name" value="CYCLIN-DEPENDENT KINASE 11A-RELATED"/>
    <property type="match status" value="1"/>
</dbReference>
<keyword evidence="12" id="KW-1185">Reference proteome</keyword>
<dbReference type="InterPro" id="IPR050108">
    <property type="entry name" value="CDK"/>
</dbReference>
<protein>
    <recommendedName>
        <fullName evidence="10">Protein kinase domain-containing protein</fullName>
    </recommendedName>
</protein>
<dbReference type="AlphaFoldDB" id="A0AAW1SG56"/>
<evidence type="ECO:0000256" key="8">
    <source>
        <dbReference type="RuleBase" id="RU000304"/>
    </source>
</evidence>
<evidence type="ECO:0000256" key="1">
    <source>
        <dbReference type="ARBA" id="ARBA00006485"/>
    </source>
</evidence>
<dbReference type="PROSITE" id="PS50011">
    <property type="entry name" value="PROTEIN_KINASE_DOM"/>
    <property type="match status" value="1"/>
</dbReference>
<dbReference type="PROSITE" id="PS00108">
    <property type="entry name" value="PROTEIN_KINASE_ST"/>
    <property type="match status" value="1"/>
</dbReference>
<keyword evidence="3" id="KW-0808">Transferase</keyword>
<proteinExistence type="inferred from homology"/>
<dbReference type="GO" id="GO:0004674">
    <property type="term" value="F:protein serine/threonine kinase activity"/>
    <property type="evidence" value="ECO:0007669"/>
    <property type="project" value="UniProtKB-KW"/>
</dbReference>
<comment type="caution">
    <text evidence="11">The sequence shown here is derived from an EMBL/GenBank/DDBJ whole genome shotgun (WGS) entry which is preliminary data.</text>
</comment>
<evidence type="ECO:0000256" key="4">
    <source>
        <dbReference type="ARBA" id="ARBA00022741"/>
    </source>
</evidence>
<sequence length="379" mass="42530">MAAEQALPVVDSVLDYEKIKRIGEGTYGVVYKARDRTSGEVVALKKLRMDRERDGMPVTSVRELRVLQSCRHPNLVELKKVVTGKKLDSVFLVFEYCAHDLGRLVDTMSRPFRHSEVKCLMVQLLEGIDYLHSHWVFHRDLKLSNLLLTHDGTLKLCDFGLARSFRAFQEAYTPRVVTLWYRAPEILLGQDMYTEAVDMWAAGCIFGELLRNEPLFPARAEVDTLELMARLLGAPNERIWPGLSKLPHASKIKFPEQPYNYVEKEFPGVSVAGLDLLNRLLTYDPARRLTARVAARHPYLTTEAPLPKRPTDMPTFPSAHDQDAHGWHARRAEAEAGPGRGVGVGVGGGRDAQHDMDNAFGDAFGAAAPVPKRTRVAQH</sequence>
<dbReference type="GO" id="GO:0005524">
    <property type="term" value="F:ATP binding"/>
    <property type="evidence" value="ECO:0007669"/>
    <property type="project" value="UniProtKB-UniRule"/>
</dbReference>
<name>A0AAW1SG56_9CHLO</name>
<dbReference type="InterPro" id="IPR008271">
    <property type="entry name" value="Ser/Thr_kinase_AS"/>
</dbReference>
<dbReference type="FunFam" id="1.10.510.10:FF:000533">
    <property type="entry name" value="cyclin-dependent kinase 10"/>
    <property type="match status" value="1"/>
</dbReference>
<dbReference type="Gene3D" id="3.30.200.20">
    <property type="entry name" value="Phosphorylase Kinase, domain 1"/>
    <property type="match status" value="1"/>
</dbReference>
<feature type="domain" description="Protein kinase" evidence="10">
    <location>
        <begin position="16"/>
        <end position="300"/>
    </location>
</feature>
<evidence type="ECO:0000259" key="10">
    <source>
        <dbReference type="PROSITE" id="PS50011"/>
    </source>
</evidence>
<dbReference type="PANTHER" id="PTHR24056">
    <property type="entry name" value="CELL DIVISION PROTEIN KINASE"/>
    <property type="match status" value="1"/>
</dbReference>
<feature type="region of interest" description="Disordered" evidence="9">
    <location>
        <begin position="303"/>
        <end position="323"/>
    </location>
</feature>